<accession>A0ABQ4THR2</accession>
<name>A0ABQ4THR2_9HYPH</name>
<proteinExistence type="predicted"/>
<reference evidence="1" key="2">
    <citation type="submission" date="2021-08" db="EMBL/GenBank/DDBJ databases">
        <authorList>
            <person name="Tani A."/>
            <person name="Ola A."/>
            <person name="Ogura Y."/>
            <person name="Katsura K."/>
            <person name="Hayashi T."/>
        </authorList>
    </citation>
    <scope>NUCLEOTIDE SEQUENCE</scope>
    <source>
        <strain evidence="1">DSM 23674</strain>
    </source>
</reference>
<comment type="caution">
    <text evidence="1">The sequence shown here is derived from an EMBL/GenBank/DDBJ whole genome shotgun (WGS) entry which is preliminary data.</text>
</comment>
<reference evidence="1" key="1">
    <citation type="journal article" date="2021" name="Front. Microbiol.">
        <title>Comprehensive Comparative Genomics and Phenotyping of Methylobacterium Species.</title>
        <authorList>
            <person name="Alessa O."/>
            <person name="Ogura Y."/>
            <person name="Fujitani Y."/>
            <person name="Takami H."/>
            <person name="Hayashi T."/>
            <person name="Sahin N."/>
            <person name="Tani A."/>
        </authorList>
    </citation>
    <scope>NUCLEOTIDE SEQUENCE</scope>
    <source>
        <strain evidence="1">DSM 23674</strain>
    </source>
</reference>
<evidence type="ECO:0000313" key="2">
    <source>
        <dbReference type="Proteomes" id="UP001055101"/>
    </source>
</evidence>
<dbReference type="EMBL" id="BPRA01000004">
    <property type="protein sequence ID" value="GJE54536.1"/>
    <property type="molecule type" value="Genomic_DNA"/>
</dbReference>
<dbReference type="RefSeq" id="WP_238230886.1">
    <property type="nucleotide sequence ID" value="NZ_BPRA01000004.1"/>
</dbReference>
<sequence length="97" mass="10532">MAKPAFTPPKPVLFGRADNDRVWLEFETADGQHCSVTWPGDLREAETVTRLWNALKPCVEALIAIRSDVRDPDTDTAISGASGEKLDEALAAVGVRP</sequence>
<gene>
    <name evidence="1" type="ORF">EKPJFOCH_1014</name>
</gene>
<evidence type="ECO:0000313" key="1">
    <source>
        <dbReference type="EMBL" id="GJE54536.1"/>
    </source>
</evidence>
<keyword evidence="2" id="KW-1185">Reference proteome</keyword>
<dbReference type="Proteomes" id="UP001055101">
    <property type="component" value="Unassembled WGS sequence"/>
</dbReference>
<organism evidence="1 2">
    <name type="scientific">Methylobacterium thuringiense</name>
    <dbReference type="NCBI Taxonomy" id="1003091"/>
    <lineage>
        <taxon>Bacteria</taxon>
        <taxon>Pseudomonadati</taxon>
        <taxon>Pseudomonadota</taxon>
        <taxon>Alphaproteobacteria</taxon>
        <taxon>Hyphomicrobiales</taxon>
        <taxon>Methylobacteriaceae</taxon>
        <taxon>Methylobacterium</taxon>
    </lineage>
</organism>
<protein>
    <recommendedName>
        <fullName evidence="3">DUF1902 domain-containing protein</fullName>
    </recommendedName>
</protein>
<evidence type="ECO:0008006" key="3">
    <source>
        <dbReference type="Google" id="ProtNLM"/>
    </source>
</evidence>